<dbReference type="Pfam" id="PF07690">
    <property type="entry name" value="MFS_1"/>
    <property type="match status" value="1"/>
</dbReference>
<dbReference type="AlphaFoldDB" id="A0A1H1REG0"/>
<dbReference type="GO" id="GO:0005886">
    <property type="term" value="C:plasma membrane"/>
    <property type="evidence" value="ECO:0007669"/>
    <property type="project" value="UniProtKB-SubCell"/>
</dbReference>
<feature type="transmembrane region" description="Helical" evidence="5">
    <location>
        <begin position="176"/>
        <end position="200"/>
    </location>
</feature>
<evidence type="ECO:0000256" key="1">
    <source>
        <dbReference type="ARBA" id="ARBA00004651"/>
    </source>
</evidence>
<protein>
    <submittedName>
        <fullName evidence="7">Predicted arabinose efflux permease, MFS family</fullName>
    </submittedName>
</protein>
<feature type="transmembrane region" description="Helical" evidence="5">
    <location>
        <begin position="354"/>
        <end position="375"/>
    </location>
</feature>
<feature type="transmembrane region" description="Helical" evidence="5">
    <location>
        <begin position="258"/>
        <end position="280"/>
    </location>
</feature>
<evidence type="ECO:0000256" key="5">
    <source>
        <dbReference type="SAM" id="Phobius"/>
    </source>
</evidence>
<feature type="transmembrane region" description="Helical" evidence="5">
    <location>
        <begin position="28"/>
        <end position="52"/>
    </location>
</feature>
<keyword evidence="4 5" id="KW-0472">Membrane</keyword>
<accession>A0A1H1REG0</accession>
<gene>
    <name evidence="7" type="ORF">SAMN04489812_1618</name>
</gene>
<comment type="subcellular location">
    <subcellularLocation>
        <location evidence="1">Cell membrane</location>
        <topology evidence="1">Multi-pass membrane protein</topology>
    </subcellularLocation>
</comment>
<dbReference type="EMBL" id="LT629772">
    <property type="protein sequence ID" value="SDS34088.1"/>
    <property type="molecule type" value="Genomic_DNA"/>
</dbReference>
<feature type="transmembrane region" description="Helical" evidence="5">
    <location>
        <begin position="292"/>
        <end position="313"/>
    </location>
</feature>
<dbReference type="Gene3D" id="1.20.1250.20">
    <property type="entry name" value="MFS general substrate transporter like domains"/>
    <property type="match status" value="1"/>
</dbReference>
<dbReference type="InterPro" id="IPR052714">
    <property type="entry name" value="MFS_Exporter"/>
</dbReference>
<dbReference type="InterPro" id="IPR011701">
    <property type="entry name" value="MFS"/>
</dbReference>
<dbReference type="PANTHER" id="PTHR23531:SF1">
    <property type="entry name" value="QUINOLENE RESISTANCE PROTEIN NORA"/>
    <property type="match status" value="1"/>
</dbReference>
<dbReference type="InterPro" id="IPR020846">
    <property type="entry name" value="MFS_dom"/>
</dbReference>
<keyword evidence="2 5" id="KW-0812">Transmembrane</keyword>
<feature type="transmembrane region" description="Helical" evidence="5">
    <location>
        <begin position="319"/>
        <end position="342"/>
    </location>
</feature>
<proteinExistence type="predicted"/>
<sequence length="405" mass="41513">MNHTPASSDADTADHSGSVWLLPGMRSLAVVSLLGFGGFDSLISVVPLWVVRGGANETGAGLVTTVMLLATVLTQTFVPRMLGRFGLSVVLSAGLITLGLPAVGFGLSSDLAWVLLLSAVRGFGFGILTVTGSAVVGDLAPPSRHGAAIGAYGLAIALPNLIFLPFSVVAAETFGFGWVFAAGAMPLVGVPAAMLLGRAVHRHNRHAHESSPEQRAGRRTALLRLWPPAAILLSVTLAGGAVMTFLPQLTNDLTTSRAGIWSAAGLLAFTATGAFTRWWIGHLADRRGAGRMMIPLLFLGALGMGLLAASLIVSGVALMIIGVALAGCAYGALQNLTLLSAFQQVRASQYGTASAVWNIGFDSGTAIGAMLLGVVATSASFAAGVIVLGALMLIAVPLAWRLATR</sequence>
<dbReference type="RefSeq" id="WP_091522678.1">
    <property type="nucleotide sequence ID" value="NZ_LT629772.1"/>
</dbReference>
<dbReference type="PROSITE" id="PS50850">
    <property type="entry name" value="MFS"/>
    <property type="match status" value="1"/>
</dbReference>
<feature type="transmembrane region" description="Helical" evidence="5">
    <location>
        <begin position="221"/>
        <end position="246"/>
    </location>
</feature>
<evidence type="ECO:0000313" key="7">
    <source>
        <dbReference type="EMBL" id="SDS34088.1"/>
    </source>
</evidence>
<evidence type="ECO:0000256" key="3">
    <source>
        <dbReference type="ARBA" id="ARBA00022989"/>
    </source>
</evidence>
<evidence type="ECO:0000259" key="6">
    <source>
        <dbReference type="PROSITE" id="PS50850"/>
    </source>
</evidence>
<feature type="transmembrane region" description="Helical" evidence="5">
    <location>
        <begin position="149"/>
        <end position="170"/>
    </location>
</feature>
<feature type="transmembrane region" description="Helical" evidence="5">
    <location>
        <begin position="85"/>
        <end position="105"/>
    </location>
</feature>
<dbReference type="SUPFAM" id="SSF103473">
    <property type="entry name" value="MFS general substrate transporter"/>
    <property type="match status" value="1"/>
</dbReference>
<keyword evidence="8" id="KW-1185">Reference proteome</keyword>
<evidence type="ECO:0000256" key="4">
    <source>
        <dbReference type="ARBA" id="ARBA00023136"/>
    </source>
</evidence>
<dbReference type="OrthoDB" id="5189108at2"/>
<name>A0A1H1REG0_9ACTN</name>
<keyword evidence="3 5" id="KW-1133">Transmembrane helix</keyword>
<dbReference type="STRING" id="630515.SAMN04489812_1618"/>
<feature type="transmembrane region" description="Helical" evidence="5">
    <location>
        <begin position="111"/>
        <end position="137"/>
    </location>
</feature>
<feature type="transmembrane region" description="Helical" evidence="5">
    <location>
        <begin position="58"/>
        <end position="78"/>
    </location>
</feature>
<dbReference type="GO" id="GO:0022857">
    <property type="term" value="F:transmembrane transporter activity"/>
    <property type="evidence" value="ECO:0007669"/>
    <property type="project" value="InterPro"/>
</dbReference>
<organism evidence="7 8">
    <name type="scientific">Microlunatus soli</name>
    <dbReference type="NCBI Taxonomy" id="630515"/>
    <lineage>
        <taxon>Bacteria</taxon>
        <taxon>Bacillati</taxon>
        <taxon>Actinomycetota</taxon>
        <taxon>Actinomycetes</taxon>
        <taxon>Propionibacteriales</taxon>
        <taxon>Propionibacteriaceae</taxon>
        <taxon>Microlunatus</taxon>
    </lineage>
</organism>
<feature type="domain" description="Major facilitator superfamily (MFS) profile" evidence="6">
    <location>
        <begin position="24"/>
        <end position="405"/>
    </location>
</feature>
<dbReference type="Proteomes" id="UP000199103">
    <property type="component" value="Chromosome I"/>
</dbReference>
<evidence type="ECO:0000256" key="2">
    <source>
        <dbReference type="ARBA" id="ARBA00022692"/>
    </source>
</evidence>
<evidence type="ECO:0000313" key="8">
    <source>
        <dbReference type="Proteomes" id="UP000199103"/>
    </source>
</evidence>
<reference evidence="7 8" key="1">
    <citation type="submission" date="2016-10" db="EMBL/GenBank/DDBJ databases">
        <authorList>
            <person name="de Groot N.N."/>
        </authorList>
    </citation>
    <scope>NUCLEOTIDE SEQUENCE [LARGE SCALE GENOMIC DNA]</scope>
    <source>
        <strain evidence="7 8">DSM 21800</strain>
    </source>
</reference>
<dbReference type="PANTHER" id="PTHR23531">
    <property type="entry name" value="QUINOLENE RESISTANCE PROTEIN NORA"/>
    <property type="match status" value="1"/>
</dbReference>
<dbReference type="InterPro" id="IPR036259">
    <property type="entry name" value="MFS_trans_sf"/>
</dbReference>
<feature type="transmembrane region" description="Helical" evidence="5">
    <location>
        <begin position="381"/>
        <end position="400"/>
    </location>
</feature>